<sequence>MYIFGFLPWLMISCCSLIETCLGVDRCLALIFPLKYNKSWKKWILLGAIIYLCLGAFGLITVSGIFKIFPKNPATNCRFFGCMFVVSSDKGTVTTNPVFAIPNILVGIILTILIHKKFRHKQGHLKSINKTAYLIIALTTCFELLPALFNEAVRIVTGTPPNLYLGPYGNTLMAVNFTICIYIYSKAFKKLKAAVMVQHTNISSNKIVPIVGTPANIYSKITKISRFNGKETF</sequence>
<name>A0AC35GVM5_9BILA</name>
<dbReference type="Proteomes" id="UP000887580">
    <property type="component" value="Unplaced"/>
</dbReference>
<evidence type="ECO:0000313" key="1">
    <source>
        <dbReference type="Proteomes" id="UP000887580"/>
    </source>
</evidence>
<protein>
    <submittedName>
        <fullName evidence="2">Serpentine receptor class gamma</fullName>
    </submittedName>
</protein>
<proteinExistence type="predicted"/>
<reference evidence="2" key="1">
    <citation type="submission" date="2022-11" db="UniProtKB">
        <authorList>
            <consortium name="WormBaseParasite"/>
        </authorList>
    </citation>
    <scope>IDENTIFICATION</scope>
</reference>
<accession>A0AC35GVM5</accession>
<dbReference type="WBParaSite" id="PS1159_v2.g9119.t1">
    <property type="protein sequence ID" value="PS1159_v2.g9119.t1"/>
    <property type="gene ID" value="PS1159_v2.g9119"/>
</dbReference>
<evidence type="ECO:0000313" key="2">
    <source>
        <dbReference type="WBParaSite" id="PS1159_v2.g9119.t1"/>
    </source>
</evidence>
<organism evidence="1 2">
    <name type="scientific">Panagrolaimus sp. PS1159</name>
    <dbReference type="NCBI Taxonomy" id="55785"/>
    <lineage>
        <taxon>Eukaryota</taxon>
        <taxon>Metazoa</taxon>
        <taxon>Ecdysozoa</taxon>
        <taxon>Nematoda</taxon>
        <taxon>Chromadorea</taxon>
        <taxon>Rhabditida</taxon>
        <taxon>Tylenchina</taxon>
        <taxon>Panagrolaimomorpha</taxon>
        <taxon>Panagrolaimoidea</taxon>
        <taxon>Panagrolaimidae</taxon>
        <taxon>Panagrolaimus</taxon>
    </lineage>
</organism>